<dbReference type="GO" id="GO:0007165">
    <property type="term" value="P:signal transduction"/>
    <property type="evidence" value="ECO:0007669"/>
    <property type="project" value="UniProtKB-KW"/>
</dbReference>
<feature type="compositionally biased region" description="Acidic residues" evidence="5">
    <location>
        <begin position="589"/>
        <end position="599"/>
    </location>
</feature>
<feature type="domain" description="Methyl-accepting transducer" evidence="7">
    <location>
        <begin position="337"/>
        <end position="552"/>
    </location>
</feature>
<dbReference type="Proteomes" id="UP000192343">
    <property type="component" value="Unassembled WGS sequence"/>
</dbReference>
<dbReference type="SMART" id="SM00304">
    <property type="entry name" value="HAMP"/>
    <property type="match status" value="1"/>
</dbReference>
<dbReference type="InterPro" id="IPR003660">
    <property type="entry name" value="HAMP_dom"/>
</dbReference>
<sequence>MALDSTDIQELESLDADNLENLDQAWERAVGPSKNFTRDMEPEFERFTQEYEKWKERSRAILSIAVSTADEMVLIQEAADRTSAAFDEMRELINLLGENIDGLLSGNLSAARRRSLEQALSLTLNADRDAYQAYVARLRALSATSQKDLDLFTGENEENIQQTLERFTSAVDIVGSGTAQLAQSFSSASEAWIRESNTVFSKLHEVFDDKDEQARLAVESDEAFNTMRTSIDVLGNLQEERALQEIENMNTMIARTLWIYIIVVLVAVAASLLIVILLASALLKAIRISVEAAERITQGDLTASIDIQRRDEIGTLAAGLRSMIARLKRIVGEIRQSAQNISLGSDEIAKSSQQLSQGATEQASNSEEISASMEQMGANIQQNADNASQTEKIAQRVAEDANQSGEAVGKTVEAMKQIAEKIGIIEEIARQTNMLALNAAIEAARAGEQGKGFAVVAAEVRRLAERSQNAAAEISELSSSSVEIAETAGELLTKLVPDIRKTAELIQEISYSSNEQKSGVEQTNSAMMQLDSITQQNASSAEELSSTSEELSSQAEGLVAMINFFTLDQDQGPSVQTPKLLPKETVSMDMEDEEEFEEF</sequence>
<accession>A0A1Y1RZU7</accession>
<evidence type="ECO:0000256" key="5">
    <source>
        <dbReference type="SAM" id="MobiDB-lite"/>
    </source>
</evidence>
<comment type="subcellular location">
    <subcellularLocation>
        <location evidence="1">Membrane</location>
    </subcellularLocation>
</comment>
<evidence type="ECO:0000313" key="9">
    <source>
        <dbReference type="EMBL" id="ORC36362.1"/>
    </source>
</evidence>
<dbReference type="EMBL" id="MWQY01000006">
    <property type="protein sequence ID" value="ORC36362.1"/>
    <property type="molecule type" value="Genomic_DNA"/>
</dbReference>
<dbReference type="SUPFAM" id="SSF58104">
    <property type="entry name" value="Methyl-accepting chemotaxis protein (MCP) signaling domain"/>
    <property type="match status" value="1"/>
</dbReference>
<dbReference type="Pfam" id="PF00672">
    <property type="entry name" value="HAMP"/>
    <property type="match status" value="1"/>
</dbReference>
<dbReference type="PROSITE" id="PS50885">
    <property type="entry name" value="HAMP"/>
    <property type="match status" value="1"/>
</dbReference>
<feature type="domain" description="HAMP" evidence="8">
    <location>
        <begin position="280"/>
        <end position="332"/>
    </location>
</feature>
<evidence type="ECO:0000313" key="10">
    <source>
        <dbReference type="Proteomes" id="UP000192343"/>
    </source>
</evidence>
<dbReference type="PROSITE" id="PS50111">
    <property type="entry name" value="CHEMOTAXIS_TRANSDUC_2"/>
    <property type="match status" value="1"/>
</dbReference>
<dbReference type="SMART" id="SM00283">
    <property type="entry name" value="MA"/>
    <property type="match status" value="1"/>
</dbReference>
<dbReference type="Gene3D" id="1.10.287.950">
    <property type="entry name" value="Methyl-accepting chemotaxis protein"/>
    <property type="match status" value="1"/>
</dbReference>
<dbReference type="FunFam" id="1.10.287.950:FF:000001">
    <property type="entry name" value="Methyl-accepting chemotaxis sensory transducer"/>
    <property type="match status" value="1"/>
</dbReference>
<protein>
    <recommendedName>
        <fullName evidence="11">Methyl-accepting chemotaxis protein</fullName>
    </recommendedName>
</protein>
<comment type="caution">
    <text evidence="9">The sequence shown here is derived from an EMBL/GenBank/DDBJ whole genome shotgun (WGS) entry which is preliminary data.</text>
</comment>
<evidence type="ECO:0000256" key="3">
    <source>
        <dbReference type="ARBA" id="ARBA00029447"/>
    </source>
</evidence>
<comment type="similarity">
    <text evidence="3">Belongs to the methyl-accepting chemotaxis (MCP) protein family.</text>
</comment>
<dbReference type="GO" id="GO:0005886">
    <property type="term" value="C:plasma membrane"/>
    <property type="evidence" value="ECO:0007669"/>
    <property type="project" value="TreeGrafter"/>
</dbReference>
<keyword evidence="6" id="KW-0812">Transmembrane</keyword>
<dbReference type="STRING" id="1963862.B4O97_06690"/>
<evidence type="ECO:0000259" key="8">
    <source>
        <dbReference type="PROSITE" id="PS50885"/>
    </source>
</evidence>
<dbReference type="GO" id="GO:0006935">
    <property type="term" value="P:chemotaxis"/>
    <property type="evidence" value="ECO:0007669"/>
    <property type="project" value="UniProtKB-KW"/>
</dbReference>
<gene>
    <name evidence="9" type="ORF">B4O97_06690</name>
</gene>
<evidence type="ECO:0000259" key="7">
    <source>
        <dbReference type="PROSITE" id="PS50111"/>
    </source>
</evidence>
<name>A0A1Y1RZU7_9SPIO</name>
<keyword evidence="6" id="KW-0472">Membrane</keyword>
<keyword evidence="2" id="KW-0145">Chemotaxis</keyword>
<dbReference type="Pfam" id="PF00015">
    <property type="entry name" value="MCPsignal"/>
    <property type="match status" value="1"/>
</dbReference>
<keyword evidence="4" id="KW-0807">Transducer</keyword>
<keyword evidence="10" id="KW-1185">Reference proteome</keyword>
<dbReference type="CDD" id="cd06225">
    <property type="entry name" value="HAMP"/>
    <property type="match status" value="1"/>
</dbReference>
<evidence type="ECO:0008006" key="11">
    <source>
        <dbReference type="Google" id="ProtNLM"/>
    </source>
</evidence>
<dbReference type="OrthoDB" id="9760371at2"/>
<evidence type="ECO:0000256" key="6">
    <source>
        <dbReference type="SAM" id="Phobius"/>
    </source>
</evidence>
<proteinExistence type="inferred from homology"/>
<evidence type="ECO:0000256" key="2">
    <source>
        <dbReference type="ARBA" id="ARBA00022500"/>
    </source>
</evidence>
<dbReference type="PANTHER" id="PTHR43531:SF11">
    <property type="entry name" value="METHYL-ACCEPTING CHEMOTAXIS PROTEIN 3"/>
    <property type="match status" value="1"/>
</dbReference>
<feature type="transmembrane region" description="Helical" evidence="6">
    <location>
        <begin position="257"/>
        <end position="279"/>
    </location>
</feature>
<dbReference type="InterPro" id="IPR051310">
    <property type="entry name" value="MCP_chemotaxis"/>
</dbReference>
<reference evidence="9 10" key="1">
    <citation type="submission" date="2017-03" db="EMBL/GenBank/DDBJ databases">
        <title>Draft Genome sequence of Marispirochaeta sp. strain JC444.</title>
        <authorList>
            <person name="Shivani Y."/>
            <person name="Subhash Y."/>
            <person name="Sasikala C."/>
            <person name="Ramana C."/>
        </authorList>
    </citation>
    <scope>NUCLEOTIDE SEQUENCE [LARGE SCALE GENOMIC DNA]</scope>
    <source>
        <strain evidence="9 10">JC444</strain>
    </source>
</reference>
<dbReference type="AlphaFoldDB" id="A0A1Y1RZU7"/>
<dbReference type="GO" id="GO:0004888">
    <property type="term" value="F:transmembrane signaling receptor activity"/>
    <property type="evidence" value="ECO:0007669"/>
    <property type="project" value="TreeGrafter"/>
</dbReference>
<dbReference type="InterPro" id="IPR004089">
    <property type="entry name" value="MCPsignal_dom"/>
</dbReference>
<organism evidence="9 10">
    <name type="scientific">Marispirochaeta aestuarii</name>
    <dbReference type="NCBI Taxonomy" id="1963862"/>
    <lineage>
        <taxon>Bacteria</taxon>
        <taxon>Pseudomonadati</taxon>
        <taxon>Spirochaetota</taxon>
        <taxon>Spirochaetia</taxon>
        <taxon>Spirochaetales</taxon>
        <taxon>Spirochaetaceae</taxon>
        <taxon>Marispirochaeta</taxon>
    </lineage>
</organism>
<dbReference type="PANTHER" id="PTHR43531">
    <property type="entry name" value="PROTEIN ICFG"/>
    <property type="match status" value="1"/>
</dbReference>
<evidence type="ECO:0000256" key="4">
    <source>
        <dbReference type="PROSITE-ProRule" id="PRU00284"/>
    </source>
</evidence>
<keyword evidence="6" id="KW-1133">Transmembrane helix</keyword>
<evidence type="ECO:0000256" key="1">
    <source>
        <dbReference type="ARBA" id="ARBA00004370"/>
    </source>
</evidence>
<feature type="region of interest" description="Disordered" evidence="5">
    <location>
        <begin position="570"/>
        <end position="599"/>
    </location>
</feature>